<reference evidence="2 3" key="1">
    <citation type="journal article" date="2019" name="PLoS Pathog.">
        <title>Genome sequence of the bovine parasite Schistosoma bovis Tanzania.</title>
        <authorList>
            <person name="Oey H."/>
            <person name="Zakrzewski M."/>
            <person name="Gobert G."/>
            <person name="Gravermann K."/>
            <person name="Stoye J."/>
            <person name="Jones M."/>
            <person name="Mcmanus D."/>
            <person name="Krause L."/>
        </authorList>
    </citation>
    <scope>NUCLEOTIDE SEQUENCE [LARGE SCALE GENOMIC DNA]</scope>
    <source>
        <strain evidence="2 3">TAN1997</strain>
    </source>
</reference>
<feature type="compositionally biased region" description="Low complexity" evidence="1">
    <location>
        <begin position="198"/>
        <end position="222"/>
    </location>
</feature>
<evidence type="ECO:0000256" key="1">
    <source>
        <dbReference type="SAM" id="MobiDB-lite"/>
    </source>
</evidence>
<dbReference type="InterPro" id="IPR040330">
    <property type="entry name" value="LYRM1"/>
</dbReference>
<dbReference type="Proteomes" id="UP000290809">
    <property type="component" value="Unassembled WGS sequence"/>
</dbReference>
<dbReference type="EMBL" id="QMKO01001989">
    <property type="protein sequence ID" value="RTG85367.1"/>
    <property type="molecule type" value="Genomic_DNA"/>
</dbReference>
<name>A0A430QCD1_SCHBO</name>
<comment type="caution">
    <text evidence="2">The sequence shown here is derived from an EMBL/GenBank/DDBJ whole genome shotgun (WGS) entry which is preliminary data.</text>
</comment>
<evidence type="ECO:0000313" key="2">
    <source>
        <dbReference type="EMBL" id="RTG85367.1"/>
    </source>
</evidence>
<dbReference type="PANTHER" id="PTHR14273">
    <property type="entry name" value="LYR MOTIF-CONTAINING PROTEIN 1"/>
    <property type="match status" value="1"/>
</dbReference>
<evidence type="ECO:0000313" key="3">
    <source>
        <dbReference type="Proteomes" id="UP000290809"/>
    </source>
</evidence>
<gene>
    <name evidence="2" type="ORF">DC041_0009550</name>
</gene>
<feature type="region of interest" description="Disordered" evidence="1">
    <location>
        <begin position="187"/>
        <end position="235"/>
    </location>
</feature>
<dbReference type="PANTHER" id="PTHR14273:SF0">
    <property type="entry name" value="LYR MOTIF-CONTAINING PROTEIN 1"/>
    <property type="match status" value="1"/>
</dbReference>
<keyword evidence="3" id="KW-1185">Reference proteome</keyword>
<feature type="region of interest" description="Disordered" evidence="1">
    <location>
        <begin position="88"/>
        <end position="151"/>
    </location>
</feature>
<dbReference type="STRING" id="6184.A0A430QCD1"/>
<feature type="compositionally biased region" description="Basic and acidic residues" evidence="1">
    <location>
        <begin position="121"/>
        <end position="132"/>
    </location>
</feature>
<accession>A0A430QCD1</accession>
<dbReference type="GO" id="GO:0005739">
    <property type="term" value="C:mitochondrion"/>
    <property type="evidence" value="ECO:0007669"/>
    <property type="project" value="TreeGrafter"/>
</dbReference>
<organism evidence="2 3">
    <name type="scientific">Schistosoma bovis</name>
    <name type="common">Blood fluke</name>
    <dbReference type="NCBI Taxonomy" id="6184"/>
    <lineage>
        <taxon>Eukaryota</taxon>
        <taxon>Metazoa</taxon>
        <taxon>Spiralia</taxon>
        <taxon>Lophotrochozoa</taxon>
        <taxon>Platyhelminthes</taxon>
        <taxon>Trematoda</taxon>
        <taxon>Digenea</taxon>
        <taxon>Strigeidida</taxon>
        <taxon>Schistosomatoidea</taxon>
        <taxon>Schistosomatidae</taxon>
        <taxon>Schistosoma</taxon>
    </lineage>
</organism>
<dbReference type="AlphaFoldDB" id="A0A430QCD1"/>
<feature type="compositionally biased region" description="Basic and acidic residues" evidence="1">
    <location>
        <begin position="223"/>
        <end position="235"/>
    </location>
</feature>
<protein>
    <submittedName>
        <fullName evidence="2">Uncharacterized protein</fullName>
    </submittedName>
</protein>
<sequence length="254" mass="28359">MERLNIGVYEKRLLESISGNILAGRLLTSNKKNLNKITHILHYTSVKIILPKWLRSPLACNHIKEAEARIELTLHYGTPYPRLTNLPPNTLAAHMNASTKGSTSPPSSSGSFTTTNNNNSVHEKSRISRRTELCSVAQQSSSATADNRPNLDIPKFYQKLNMNHIKEAEARIELTLHYGTPYPRLTNLPPNTLAAHMNTSTKGSTSPPSSSGSFTTTNNSNSVHEKSRISRRTERALYESVPAYLKSYTYRPKK</sequence>
<feature type="compositionally biased region" description="Low complexity" evidence="1">
    <location>
        <begin position="98"/>
        <end position="120"/>
    </location>
</feature>
<proteinExistence type="predicted"/>
<feature type="compositionally biased region" description="Polar residues" evidence="1">
    <location>
        <begin position="136"/>
        <end position="147"/>
    </location>
</feature>